<accession>A0A4C1TWU5</accession>
<protein>
    <submittedName>
        <fullName evidence="1">Uncharacterized protein</fullName>
    </submittedName>
</protein>
<evidence type="ECO:0000313" key="1">
    <source>
        <dbReference type="EMBL" id="GBP18525.1"/>
    </source>
</evidence>
<keyword evidence="2" id="KW-1185">Reference proteome</keyword>
<dbReference type="Proteomes" id="UP000299102">
    <property type="component" value="Unassembled WGS sequence"/>
</dbReference>
<dbReference type="EMBL" id="BGZK01000098">
    <property type="protein sequence ID" value="GBP18525.1"/>
    <property type="molecule type" value="Genomic_DNA"/>
</dbReference>
<sequence length="108" mass="13030">MSRIEHFKRMKMFVKLGCRVSPESESEERSLNWVQGSMRNRIATEPQRRRLGYSMKMSRIDRVFGDEYTFLWDDFIGMGIMTDRVIERHQRRRKPFFYLQAGEVADES</sequence>
<dbReference type="AlphaFoldDB" id="A0A4C1TWU5"/>
<proteinExistence type="predicted"/>
<name>A0A4C1TWU5_EUMVA</name>
<comment type="caution">
    <text evidence="1">The sequence shown here is derived from an EMBL/GenBank/DDBJ whole genome shotgun (WGS) entry which is preliminary data.</text>
</comment>
<reference evidence="1 2" key="1">
    <citation type="journal article" date="2019" name="Commun. Biol.">
        <title>The bagworm genome reveals a unique fibroin gene that provides high tensile strength.</title>
        <authorList>
            <person name="Kono N."/>
            <person name="Nakamura H."/>
            <person name="Ohtoshi R."/>
            <person name="Tomita M."/>
            <person name="Numata K."/>
            <person name="Arakawa K."/>
        </authorList>
    </citation>
    <scope>NUCLEOTIDE SEQUENCE [LARGE SCALE GENOMIC DNA]</scope>
</reference>
<evidence type="ECO:0000313" key="2">
    <source>
        <dbReference type="Proteomes" id="UP000299102"/>
    </source>
</evidence>
<gene>
    <name evidence="1" type="ORF">EVAR_12986_1</name>
</gene>
<organism evidence="1 2">
    <name type="scientific">Eumeta variegata</name>
    <name type="common">Bagworm moth</name>
    <name type="synonym">Eumeta japonica</name>
    <dbReference type="NCBI Taxonomy" id="151549"/>
    <lineage>
        <taxon>Eukaryota</taxon>
        <taxon>Metazoa</taxon>
        <taxon>Ecdysozoa</taxon>
        <taxon>Arthropoda</taxon>
        <taxon>Hexapoda</taxon>
        <taxon>Insecta</taxon>
        <taxon>Pterygota</taxon>
        <taxon>Neoptera</taxon>
        <taxon>Endopterygota</taxon>
        <taxon>Lepidoptera</taxon>
        <taxon>Glossata</taxon>
        <taxon>Ditrysia</taxon>
        <taxon>Tineoidea</taxon>
        <taxon>Psychidae</taxon>
        <taxon>Oiketicinae</taxon>
        <taxon>Eumeta</taxon>
    </lineage>
</organism>